<dbReference type="PRINTS" id="PR00417">
    <property type="entry name" value="PRTPISMRASEI"/>
</dbReference>
<dbReference type="InterPro" id="IPR013497">
    <property type="entry name" value="Topo_IA_cen"/>
</dbReference>
<feature type="domain" description="GRF-type" evidence="16">
    <location>
        <begin position="860"/>
        <end position="904"/>
    </location>
</feature>
<keyword evidence="5" id="KW-0479">Metal-binding</keyword>
<dbReference type="Gene3D" id="2.70.20.10">
    <property type="entry name" value="Topoisomerase I, domain 3"/>
    <property type="match status" value="1"/>
</dbReference>
<feature type="region of interest" description="Disordered" evidence="13">
    <location>
        <begin position="612"/>
        <end position="737"/>
    </location>
</feature>
<dbReference type="Pfam" id="PF01751">
    <property type="entry name" value="Toprim"/>
    <property type="match status" value="1"/>
</dbReference>
<dbReference type="InterPro" id="IPR003602">
    <property type="entry name" value="Topo_IA_DNA-bd_dom"/>
</dbReference>
<dbReference type="GO" id="GO:0031422">
    <property type="term" value="C:RecQ family helicase-topoisomerase III complex"/>
    <property type="evidence" value="ECO:0007669"/>
    <property type="project" value="TreeGrafter"/>
</dbReference>
<evidence type="ECO:0000259" key="15">
    <source>
        <dbReference type="PROSITE" id="PS50880"/>
    </source>
</evidence>
<name>A0A0D2PB21_HYPSF</name>
<dbReference type="InterPro" id="IPR023406">
    <property type="entry name" value="Topo_IA_AS"/>
</dbReference>
<evidence type="ECO:0000313" key="18">
    <source>
        <dbReference type="EMBL" id="KJA17535.1"/>
    </source>
</evidence>
<protein>
    <recommendedName>
        <fullName evidence="3 12">DNA topoisomerase</fullName>
        <ecNumber evidence="3 12">5.6.2.1</ecNumber>
    </recommendedName>
</protein>
<dbReference type="OMA" id="WYKTCLP"/>
<keyword evidence="7" id="KW-0862">Zinc</keyword>
<dbReference type="SMART" id="SM00436">
    <property type="entry name" value="TOP1Bc"/>
    <property type="match status" value="1"/>
</dbReference>
<evidence type="ECO:0000256" key="2">
    <source>
        <dbReference type="ARBA" id="ARBA00009446"/>
    </source>
</evidence>
<sequence>MRVLCVAEKPSISKAISQILSGGQFTTTATRSPYIKNYEFDYPHTQSFFTVTCVSGHLTAQDFYDTHRKWHSCDAFDLFDAPVETTIPSDKKDIESNLTVQARRAQVLMIWTDCDREGEHIGMEIAKVCRRANPAIRVKRARFSAIIAQQIHNAAQHPVELDRRQADAVEARIILDLKVGAAFTRLQTLILQGRVPQIADEKSVVSYGPCQFPTLGFVVQRYSLVTNFIPESFWFIYLSLTRQSASQGEEETKFNWKRNHLFDQVAVVNLFEAMGDSLAVVTKVDSKMTKKWKPLPLTTVELQKAGSRLLKLAPKKVLDIAEKLYQKGFLSYPRTETDEFDKDFDHMGLIAKQTADPTWGAFASSLQQGGFSSPRKGKNNDKAHPPIHPTAHASNLDPDEKRVYEYITRRYLACCSKDAEGWQTTVDIECGGEQFSATGLVVKEKNYLIVYIYEKWNTHTVPQFEEGEEFEPTICEIRNGQTSKPNYLTEADLVTLMDKNGIGTDATIAQHIQTIIDRDYVIERMEGATKYLVPSRLGIGLVEGYNQIGLIKNVSKPQMRRETERRMVQVCEGTVTKNDMIIQGLEQYKEMFTIVRRDFQRVTSSVQRYLSGEGGAANGGGRGPGGGSPGGGPRGGGRGGRGGGNGGNGGDGGPRGGGAGRGRGAARGTRGTGSSGRGHGRGGSVPSAPVIDLIESDDDNIIDIAPAPRPPAVAPSSRSALASKPVPKPAPAPTISTARDLRQTSPIYMSATWQAGPPPAAASTSIARPTSARAEYNTGNATATDDVRCKCNAPAAQKTVVSEIASKGKKFWKCETGGCSFFQWVEDVPMSRPGSTATVPTKRPFSENEGLGAAGDVRQCQCGDDAVKLLTMKEGPNQGRSFWKCKKRQEEEGACKFFEWDDEPPRNAGGTFGISSGPSRTTSLNNSGGPGACFKCGEEGHFANVCPGGNSDFSSNKQSRSFGASTNDKSAGAECFKCHQIGHYSSACPNGGKSSSSKSKSFGNAGSSDECYKCHQTGHWSSNCPQEGGSSSSFSKKNSYTSSSGTKRGRGGSSRGGTSRGGKRSKGAKKSKFGAADEY</sequence>
<dbReference type="InterPro" id="IPR001878">
    <property type="entry name" value="Znf_CCHC"/>
</dbReference>
<evidence type="ECO:0000313" key="19">
    <source>
        <dbReference type="Proteomes" id="UP000054270"/>
    </source>
</evidence>
<dbReference type="GO" id="GO:0008270">
    <property type="term" value="F:zinc ion binding"/>
    <property type="evidence" value="ECO:0007669"/>
    <property type="project" value="UniProtKB-KW"/>
</dbReference>
<dbReference type="FunFam" id="3.40.50.140:FF:000005">
    <property type="entry name" value="DNA topoisomerase"/>
    <property type="match status" value="1"/>
</dbReference>
<comment type="function">
    <text evidence="12">Introduces a single-strand break via transesterification at a target site in duplex DNA. Releases the supercoiling and torsional tension of DNA introduced during the DNA replication and transcription by transiently cleaving and rejoining one strand of the DNA duplex. The scissile phosphodiester is attacked by the catalytic tyrosine of the enzyme, resulting in the formation of a DNA-(5'-phosphotyrosyl)-enzyme intermediate and the expulsion of a 3'-OH DNA strand.</text>
</comment>
<dbReference type="GO" id="GO:0006310">
    <property type="term" value="P:DNA recombination"/>
    <property type="evidence" value="ECO:0007669"/>
    <property type="project" value="TreeGrafter"/>
</dbReference>
<dbReference type="CDD" id="cd03362">
    <property type="entry name" value="TOPRIM_TopoIA_TopoIII"/>
    <property type="match status" value="1"/>
</dbReference>
<evidence type="ECO:0000256" key="10">
    <source>
        <dbReference type="ARBA" id="ARBA00023235"/>
    </source>
</evidence>
<evidence type="ECO:0000256" key="12">
    <source>
        <dbReference type="RuleBase" id="RU362092"/>
    </source>
</evidence>
<dbReference type="PROSITE" id="PS00396">
    <property type="entry name" value="TOPO_IA_1"/>
    <property type="match status" value="1"/>
</dbReference>
<dbReference type="OrthoDB" id="430051at2759"/>
<dbReference type="PROSITE" id="PS52039">
    <property type="entry name" value="TOPO_IA_2"/>
    <property type="match status" value="1"/>
</dbReference>
<dbReference type="EC" id="5.6.2.1" evidence="3 12"/>
<dbReference type="InterPro" id="IPR013825">
    <property type="entry name" value="Topo_IA_cen_sub2"/>
</dbReference>
<dbReference type="InterPro" id="IPR013826">
    <property type="entry name" value="Topo_IA_cen_sub3"/>
</dbReference>
<dbReference type="Gene3D" id="1.10.460.10">
    <property type="entry name" value="Topoisomerase I, domain 2"/>
    <property type="match status" value="1"/>
</dbReference>
<dbReference type="FunFam" id="1.10.290.10:FF:000001">
    <property type="entry name" value="DNA topoisomerase"/>
    <property type="match status" value="1"/>
</dbReference>
<dbReference type="GO" id="GO:0005634">
    <property type="term" value="C:nucleus"/>
    <property type="evidence" value="ECO:0007669"/>
    <property type="project" value="TreeGrafter"/>
</dbReference>
<dbReference type="Pfam" id="PF06839">
    <property type="entry name" value="Zn_ribbon_GRF"/>
    <property type="match status" value="2"/>
</dbReference>
<feature type="region of interest" description="Disordered" evidence="13">
    <location>
        <begin position="900"/>
        <end position="925"/>
    </location>
</feature>
<dbReference type="EMBL" id="KN817602">
    <property type="protein sequence ID" value="KJA17535.1"/>
    <property type="molecule type" value="Genomic_DNA"/>
</dbReference>
<dbReference type="Gene3D" id="1.10.290.10">
    <property type="entry name" value="Topoisomerase I, domain 4"/>
    <property type="match status" value="1"/>
</dbReference>
<feature type="compositionally biased region" description="Gly residues" evidence="13">
    <location>
        <begin position="1051"/>
        <end position="1060"/>
    </location>
</feature>
<dbReference type="PROSITE" id="PS50880">
    <property type="entry name" value="TOPRIM"/>
    <property type="match status" value="1"/>
</dbReference>
<dbReference type="Proteomes" id="UP000054270">
    <property type="component" value="Unassembled WGS sequence"/>
</dbReference>
<dbReference type="InterPro" id="IPR010666">
    <property type="entry name" value="Znf_GRF"/>
</dbReference>
<feature type="domain" description="CCHC-type" evidence="14">
    <location>
        <begin position="1011"/>
        <end position="1026"/>
    </location>
</feature>
<feature type="domain" description="Topo IA-type catalytic" evidence="17">
    <location>
        <begin position="162"/>
        <end position="592"/>
    </location>
</feature>
<evidence type="ECO:0000259" key="14">
    <source>
        <dbReference type="PROSITE" id="PS50158"/>
    </source>
</evidence>
<evidence type="ECO:0000256" key="6">
    <source>
        <dbReference type="ARBA" id="ARBA00022771"/>
    </source>
</evidence>
<dbReference type="SUPFAM" id="SSF57756">
    <property type="entry name" value="Retrovirus zinc finger-like domains"/>
    <property type="match status" value="3"/>
</dbReference>
<evidence type="ECO:0000256" key="5">
    <source>
        <dbReference type="ARBA" id="ARBA00022723"/>
    </source>
</evidence>
<dbReference type="SUPFAM" id="SSF56712">
    <property type="entry name" value="Prokaryotic type I DNA topoisomerase"/>
    <property type="match status" value="1"/>
</dbReference>
<dbReference type="PROSITE" id="PS50158">
    <property type="entry name" value="ZF_CCHC"/>
    <property type="match status" value="3"/>
</dbReference>
<feature type="region of interest" description="Disordered" evidence="13">
    <location>
        <begin position="987"/>
        <end position="1009"/>
    </location>
</feature>
<feature type="region of interest" description="Disordered" evidence="13">
    <location>
        <begin position="1023"/>
        <end position="1079"/>
    </location>
</feature>
<dbReference type="InterPro" id="IPR006171">
    <property type="entry name" value="TOPRIM_dom"/>
</dbReference>
<keyword evidence="9 12" id="KW-0238">DNA-binding</keyword>
<dbReference type="InterPro" id="IPR003601">
    <property type="entry name" value="Topo_IA_2"/>
</dbReference>
<dbReference type="GO" id="GO:0006281">
    <property type="term" value="P:DNA repair"/>
    <property type="evidence" value="ECO:0007669"/>
    <property type="project" value="TreeGrafter"/>
</dbReference>
<feature type="domain" description="GRF-type" evidence="16">
    <location>
        <begin position="789"/>
        <end position="828"/>
    </location>
</feature>
<feature type="compositionally biased region" description="Low complexity" evidence="13">
    <location>
        <begin position="991"/>
        <end position="1008"/>
    </location>
</feature>
<evidence type="ECO:0000256" key="1">
    <source>
        <dbReference type="ARBA" id="ARBA00000213"/>
    </source>
</evidence>
<feature type="compositionally biased region" description="Low complexity" evidence="13">
    <location>
        <begin position="1028"/>
        <end position="1046"/>
    </location>
</feature>
<organism evidence="18 19">
    <name type="scientific">Hypholoma sublateritium (strain FD-334 SS-4)</name>
    <dbReference type="NCBI Taxonomy" id="945553"/>
    <lineage>
        <taxon>Eukaryota</taxon>
        <taxon>Fungi</taxon>
        <taxon>Dikarya</taxon>
        <taxon>Basidiomycota</taxon>
        <taxon>Agaricomycotina</taxon>
        <taxon>Agaricomycetes</taxon>
        <taxon>Agaricomycetidae</taxon>
        <taxon>Agaricales</taxon>
        <taxon>Agaricineae</taxon>
        <taxon>Strophariaceae</taxon>
        <taxon>Hypholoma</taxon>
    </lineage>
</organism>
<dbReference type="InterPro" id="IPR023405">
    <property type="entry name" value="Topo_IA_core_domain"/>
</dbReference>
<dbReference type="SMART" id="SM00437">
    <property type="entry name" value="TOP1Ac"/>
    <property type="match status" value="1"/>
</dbReference>
<comment type="catalytic activity">
    <reaction evidence="1 12">
        <text>ATP-independent breakage of single-stranded DNA, followed by passage and rejoining.</text>
        <dbReference type="EC" id="5.6.2.1"/>
    </reaction>
</comment>
<dbReference type="CDD" id="cd00186">
    <property type="entry name" value="TOP1Ac"/>
    <property type="match status" value="1"/>
</dbReference>
<dbReference type="GO" id="GO:0003677">
    <property type="term" value="F:DNA binding"/>
    <property type="evidence" value="ECO:0007669"/>
    <property type="project" value="UniProtKB-KW"/>
</dbReference>
<evidence type="ECO:0000256" key="7">
    <source>
        <dbReference type="ARBA" id="ARBA00022833"/>
    </source>
</evidence>
<feature type="domain" description="CCHC-type" evidence="14">
    <location>
        <begin position="933"/>
        <end position="947"/>
    </location>
</feature>
<dbReference type="Pfam" id="PF00098">
    <property type="entry name" value="zf-CCHC"/>
    <property type="match status" value="2"/>
</dbReference>
<feature type="compositionally biased region" description="Gly residues" evidence="13">
    <location>
        <begin position="612"/>
        <end position="683"/>
    </location>
</feature>
<keyword evidence="4" id="KW-0507">mRNA processing</keyword>
<dbReference type="InterPro" id="IPR036875">
    <property type="entry name" value="Znf_CCHC_sf"/>
</dbReference>
<evidence type="ECO:0000256" key="9">
    <source>
        <dbReference type="ARBA" id="ARBA00023125"/>
    </source>
</evidence>
<accession>A0A0D2PB21</accession>
<keyword evidence="6 11" id="KW-0863">Zinc-finger</keyword>
<keyword evidence="19" id="KW-1185">Reference proteome</keyword>
<feature type="compositionally biased region" description="Low complexity" evidence="13">
    <location>
        <begin position="714"/>
        <end position="725"/>
    </location>
</feature>
<evidence type="ECO:0000259" key="16">
    <source>
        <dbReference type="PROSITE" id="PS51999"/>
    </source>
</evidence>
<feature type="region of interest" description="Disordered" evidence="13">
    <location>
        <begin position="366"/>
        <end position="395"/>
    </location>
</feature>
<dbReference type="PANTHER" id="PTHR11390">
    <property type="entry name" value="PROKARYOTIC DNA TOPOISOMERASE"/>
    <property type="match status" value="1"/>
</dbReference>
<evidence type="ECO:0000256" key="4">
    <source>
        <dbReference type="ARBA" id="ARBA00022664"/>
    </source>
</evidence>
<dbReference type="Pfam" id="PF01131">
    <property type="entry name" value="Topoisom_bac"/>
    <property type="match status" value="1"/>
</dbReference>
<dbReference type="PROSITE" id="PS51999">
    <property type="entry name" value="ZF_GRF"/>
    <property type="match status" value="2"/>
</dbReference>
<dbReference type="Gene3D" id="3.40.50.140">
    <property type="match status" value="1"/>
</dbReference>
<reference evidence="19" key="1">
    <citation type="submission" date="2014-04" db="EMBL/GenBank/DDBJ databases">
        <title>Evolutionary Origins and Diversification of the Mycorrhizal Mutualists.</title>
        <authorList>
            <consortium name="DOE Joint Genome Institute"/>
            <consortium name="Mycorrhizal Genomics Consortium"/>
            <person name="Kohler A."/>
            <person name="Kuo A."/>
            <person name="Nagy L.G."/>
            <person name="Floudas D."/>
            <person name="Copeland A."/>
            <person name="Barry K.W."/>
            <person name="Cichocki N."/>
            <person name="Veneault-Fourrey C."/>
            <person name="LaButti K."/>
            <person name="Lindquist E.A."/>
            <person name="Lipzen A."/>
            <person name="Lundell T."/>
            <person name="Morin E."/>
            <person name="Murat C."/>
            <person name="Riley R."/>
            <person name="Ohm R."/>
            <person name="Sun H."/>
            <person name="Tunlid A."/>
            <person name="Henrissat B."/>
            <person name="Grigoriev I.V."/>
            <person name="Hibbett D.S."/>
            <person name="Martin F."/>
        </authorList>
    </citation>
    <scope>NUCLEOTIDE SEQUENCE [LARGE SCALE GENOMIC DNA]</scope>
    <source>
        <strain evidence="19">FD-334 SS-4</strain>
    </source>
</reference>
<dbReference type="GO" id="GO:0003917">
    <property type="term" value="F:DNA topoisomerase type I (single strand cut, ATP-independent) activity"/>
    <property type="evidence" value="ECO:0007669"/>
    <property type="project" value="UniProtKB-EC"/>
</dbReference>
<keyword evidence="8 12" id="KW-0799">Topoisomerase</keyword>
<feature type="compositionally biased region" description="Polar residues" evidence="13">
    <location>
        <begin position="913"/>
        <end position="925"/>
    </location>
</feature>
<dbReference type="GO" id="GO:0006397">
    <property type="term" value="P:mRNA processing"/>
    <property type="evidence" value="ECO:0007669"/>
    <property type="project" value="UniProtKB-KW"/>
</dbReference>
<dbReference type="InterPro" id="IPR034144">
    <property type="entry name" value="TOPRIM_TopoIII"/>
</dbReference>
<dbReference type="SMART" id="SM00493">
    <property type="entry name" value="TOPRIM"/>
    <property type="match status" value="1"/>
</dbReference>
<dbReference type="InterPro" id="IPR000380">
    <property type="entry name" value="Topo_IA"/>
</dbReference>
<gene>
    <name evidence="18" type="ORF">HYPSUDRAFT_46306</name>
</gene>
<evidence type="ECO:0000256" key="13">
    <source>
        <dbReference type="SAM" id="MobiDB-lite"/>
    </source>
</evidence>
<dbReference type="Gene3D" id="4.10.60.10">
    <property type="entry name" value="Zinc finger, CCHC-type"/>
    <property type="match status" value="3"/>
</dbReference>
<proteinExistence type="inferred from homology"/>
<comment type="similarity">
    <text evidence="2 12">Belongs to the type IA topoisomerase family.</text>
</comment>
<evidence type="ECO:0000256" key="3">
    <source>
        <dbReference type="ARBA" id="ARBA00012891"/>
    </source>
</evidence>
<feature type="compositionally biased region" description="Basic residues" evidence="13">
    <location>
        <begin position="1061"/>
        <end position="1072"/>
    </location>
</feature>
<feature type="domain" description="CCHC-type" evidence="14">
    <location>
        <begin position="975"/>
        <end position="990"/>
    </location>
</feature>
<dbReference type="SMART" id="SM00343">
    <property type="entry name" value="ZnF_C2HC"/>
    <property type="match status" value="3"/>
</dbReference>
<dbReference type="AlphaFoldDB" id="A0A0D2PB21"/>
<keyword evidence="10 12" id="KW-0413">Isomerase</keyword>
<dbReference type="InterPro" id="IPR013824">
    <property type="entry name" value="Topo_IA_cen_sub1"/>
</dbReference>
<evidence type="ECO:0000256" key="8">
    <source>
        <dbReference type="ARBA" id="ARBA00023029"/>
    </source>
</evidence>
<evidence type="ECO:0000256" key="11">
    <source>
        <dbReference type="PROSITE-ProRule" id="PRU00047"/>
    </source>
</evidence>
<dbReference type="STRING" id="945553.A0A0D2PB21"/>
<dbReference type="PANTHER" id="PTHR11390:SF21">
    <property type="entry name" value="DNA TOPOISOMERASE 3-ALPHA"/>
    <property type="match status" value="1"/>
</dbReference>
<feature type="domain" description="Toprim" evidence="15">
    <location>
        <begin position="2"/>
        <end position="144"/>
    </location>
</feature>
<evidence type="ECO:0000259" key="17">
    <source>
        <dbReference type="PROSITE" id="PS52039"/>
    </source>
</evidence>
<dbReference type="GO" id="GO:0006265">
    <property type="term" value="P:DNA topological change"/>
    <property type="evidence" value="ECO:0007669"/>
    <property type="project" value="InterPro"/>
</dbReference>